<reference evidence="2 3" key="2">
    <citation type="submission" date="2018-11" db="EMBL/GenBank/DDBJ databases">
        <authorList>
            <consortium name="Pathogen Informatics"/>
        </authorList>
    </citation>
    <scope>NUCLEOTIDE SEQUENCE [LARGE SCALE GENOMIC DNA]</scope>
</reference>
<feature type="compositionally biased region" description="Basic and acidic residues" evidence="1">
    <location>
        <begin position="15"/>
        <end position="30"/>
    </location>
</feature>
<dbReference type="EMBL" id="UYRS01002224">
    <property type="protein sequence ID" value="VDK25662.1"/>
    <property type="molecule type" value="Genomic_DNA"/>
</dbReference>
<dbReference type="WBParaSite" id="TASK_0000261801-mRNA-1">
    <property type="protein sequence ID" value="TASK_0000261801-mRNA-1"/>
    <property type="gene ID" value="TASK_0000261801"/>
</dbReference>
<dbReference type="AlphaFoldDB" id="A0A0R3VYX4"/>
<feature type="compositionally biased region" description="Polar residues" evidence="1">
    <location>
        <begin position="1"/>
        <end position="12"/>
    </location>
</feature>
<evidence type="ECO:0000313" key="2">
    <source>
        <dbReference type="EMBL" id="VDK25662.1"/>
    </source>
</evidence>
<evidence type="ECO:0000313" key="3">
    <source>
        <dbReference type="Proteomes" id="UP000282613"/>
    </source>
</evidence>
<gene>
    <name evidence="2" type="ORF">TASK_LOCUS2619</name>
</gene>
<keyword evidence="3" id="KW-1185">Reference proteome</keyword>
<proteinExistence type="predicted"/>
<sequence length="80" mass="8878">MLTLRLTENQASADGGRRCEASSQKNRERSPPSVNVPFPRIAGNDRSRELSGTGAYVADYDPHKKAPLHLSTNRIEPTWT</sequence>
<evidence type="ECO:0000256" key="1">
    <source>
        <dbReference type="SAM" id="MobiDB-lite"/>
    </source>
</evidence>
<name>A0A0R3VYX4_TAEAS</name>
<feature type="region of interest" description="Disordered" evidence="1">
    <location>
        <begin position="1"/>
        <end position="60"/>
    </location>
</feature>
<protein>
    <submittedName>
        <fullName evidence="2 4">Uncharacterized protein</fullName>
    </submittedName>
</protein>
<accession>A0A0R3VYX4</accession>
<reference evidence="4" key="1">
    <citation type="submission" date="2017-02" db="UniProtKB">
        <authorList>
            <consortium name="WormBaseParasite"/>
        </authorList>
    </citation>
    <scope>IDENTIFICATION</scope>
</reference>
<dbReference type="Proteomes" id="UP000282613">
    <property type="component" value="Unassembled WGS sequence"/>
</dbReference>
<organism evidence="4">
    <name type="scientific">Taenia asiatica</name>
    <name type="common">Asian tapeworm</name>
    <dbReference type="NCBI Taxonomy" id="60517"/>
    <lineage>
        <taxon>Eukaryota</taxon>
        <taxon>Metazoa</taxon>
        <taxon>Spiralia</taxon>
        <taxon>Lophotrochozoa</taxon>
        <taxon>Platyhelminthes</taxon>
        <taxon>Cestoda</taxon>
        <taxon>Eucestoda</taxon>
        <taxon>Cyclophyllidea</taxon>
        <taxon>Taeniidae</taxon>
        <taxon>Taenia</taxon>
    </lineage>
</organism>
<evidence type="ECO:0000313" key="4">
    <source>
        <dbReference type="WBParaSite" id="TASK_0000261801-mRNA-1"/>
    </source>
</evidence>